<dbReference type="EMBL" id="HBGS01062087">
    <property type="protein sequence ID" value="CAD9493455.1"/>
    <property type="molecule type" value="Transcribed_RNA"/>
</dbReference>
<evidence type="ECO:0000256" key="1">
    <source>
        <dbReference type="SAM" id="Phobius"/>
    </source>
</evidence>
<keyword evidence="1" id="KW-1133">Transmembrane helix</keyword>
<accession>A0A7S2HKY0</accession>
<feature type="transmembrane region" description="Helical" evidence="1">
    <location>
        <begin position="23"/>
        <end position="48"/>
    </location>
</feature>
<sequence>MHITISQLPVQKENFHFTVNSPLVISAHLAALLCTVPGSVFVLAPFATMTAFTCALSRASNSLATASAFALSNSSQRFSEIAFSIATLAISGLASRSGSSSFS</sequence>
<name>A0A7S2HKY0_9STRA</name>
<organism evidence="2">
    <name type="scientific">Octactis speculum</name>
    <dbReference type="NCBI Taxonomy" id="3111310"/>
    <lineage>
        <taxon>Eukaryota</taxon>
        <taxon>Sar</taxon>
        <taxon>Stramenopiles</taxon>
        <taxon>Ochrophyta</taxon>
        <taxon>Dictyochophyceae</taxon>
        <taxon>Dictyochales</taxon>
        <taxon>Dictyochaceae</taxon>
        <taxon>Octactis</taxon>
    </lineage>
</organism>
<protein>
    <submittedName>
        <fullName evidence="2">Uncharacterized protein</fullName>
    </submittedName>
</protein>
<gene>
    <name evidence="2" type="ORF">DSPE1174_LOCUS32346</name>
</gene>
<evidence type="ECO:0000313" key="2">
    <source>
        <dbReference type="EMBL" id="CAD9493455.1"/>
    </source>
</evidence>
<proteinExistence type="predicted"/>
<keyword evidence="1" id="KW-0812">Transmembrane</keyword>
<keyword evidence="1" id="KW-0472">Membrane</keyword>
<dbReference type="AlphaFoldDB" id="A0A7S2HKY0"/>
<reference evidence="2" key="1">
    <citation type="submission" date="2021-01" db="EMBL/GenBank/DDBJ databases">
        <authorList>
            <person name="Corre E."/>
            <person name="Pelletier E."/>
            <person name="Niang G."/>
            <person name="Scheremetjew M."/>
            <person name="Finn R."/>
            <person name="Kale V."/>
            <person name="Holt S."/>
            <person name="Cochrane G."/>
            <person name="Meng A."/>
            <person name="Brown T."/>
            <person name="Cohen L."/>
        </authorList>
    </citation>
    <scope>NUCLEOTIDE SEQUENCE</scope>
    <source>
        <strain evidence="2">CCMP1381</strain>
    </source>
</reference>